<evidence type="ECO:0000259" key="3">
    <source>
        <dbReference type="PROSITE" id="PS50894"/>
    </source>
</evidence>
<dbReference type="EMBL" id="MKEK01000001">
    <property type="protein sequence ID" value="OEY71028.1"/>
    <property type="molecule type" value="Genomic_DNA"/>
</dbReference>
<proteinExistence type="predicted"/>
<name>A0A1E7QAJ0_9GAMM</name>
<evidence type="ECO:0000313" key="5">
    <source>
        <dbReference type="Proteomes" id="UP000242258"/>
    </source>
</evidence>
<comment type="caution">
    <text evidence="4">The sequence shown here is derived from an EMBL/GenBank/DDBJ whole genome shotgun (WGS) entry which is preliminary data.</text>
</comment>
<organism evidence="4 5">
    <name type="scientific">Rheinheimera salexigens</name>
    <dbReference type="NCBI Taxonomy" id="1628148"/>
    <lineage>
        <taxon>Bacteria</taxon>
        <taxon>Pseudomonadati</taxon>
        <taxon>Pseudomonadota</taxon>
        <taxon>Gammaproteobacteria</taxon>
        <taxon>Chromatiales</taxon>
        <taxon>Chromatiaceae</taxon>
        <taxon>Rheinheimera</taxon>
    </lineage>
</organism>
<feature type="modified residue" description="Phosphohistidine" evidence="2">
    <location>
        <position position="63"/>
    </location>
</feature>
<evidence type="ECO:0000256" key="1">
    <source>
        <dbReference type="ARBA" id="ARBA00023012"/>
    </source>
</evidence>
<dbReference type="Pfam" id="PF01627">
    <property type="entry name" value="Hpt"/>
    <property type="match status" value="1"/>
</dbReference>
<dbReference type="Gene3D" id="1.20.120.160">
    <property type="entry name" value="HPT domain"/>
    <property type="match status" value="1"/>
</dbReference>
<sequence>MKTQICDPTILNLQILADIYGDESSETIVAALSGFYQAAKPYITALQQSFLEQDLSALSTVAHSLNGICGLTGVIRLATLCRQLEQAAKAKQKSVVSNLMAELTVHWPVLEKQLNFVLKQYGGADAEGIIC</sequence>
<dbReference type="InterPro" id="IPR036641">
    <property type="entry name" value="HPT_dom_sf"/>
</dbReference>
<dbReference type="GO" id="GO:0000160">
    <property type="term" value="P:phosphorelay signal transduction system"/>
    <property type="evidence" value="ECO:0007669"/>
    <property type="project" value="UniProtKB-KW"/>
</dbReference>
<dbReference type="STRING" id="1628148.BI198_08880"/>
<evidence type="ECO:0000256" key="2">
    <source>
        <dbReference type="PROSITE-ProRule" id="PRU00110"/>
    </source>
</evidence>
<dbReference type="PROSITE" id="PS50894">
    <property type="entry name" value="HPT"/>
    <property type="match status" value="1"/>
</dbReference>
<dbReference type="InterPro" id="IPR008207">
    <property type="entry name" value="Sig_transdc_His_kin_Hpt_dom"/>
</dbReference>
<dbReference type="GO" id="GO:0004672">
    <property type="term" value="F:protein kinase activity"/>
    <property type="evidence" value="ECO:0007669"/>
    <property type="project" value="UniProtKB-ARBA"/>
</dbReference>
<keyword evidence="5" id="KW-1185">Reference proteome</keyword>
<gene>
    <name evidence="4" type="ORF">BI198_08880</name>
</gene>
<keyword evidence="2" id="KW-0597">Phosphoprotein</keyword>
<evidence type="ECO:0000313" key="4">
    <source>
        <dbReference type="EMBL" id="OEY71028.1"/>
    </source>
</evidence>
<dbReference type="Proteomes" id="UP000242258">
    <property type="component" value="Unassembled WGS sequence"/>
</dbReference>
<reference evidence="5" key="1">
    <citation type="submission" date="2016-09" db="EMBL/GenBank/DDBJ databases">
        <authorList>
            <person name="Wan X."/>
            <person name="Hou S."/>
        </authorList>
    </citation>
    <scope>NUCLEOTIDE SEQUENCE [LARGE SCALE GENOMIC DNA]</scope>
    <source>
        <strain evidence="5">KH87</strain>
    </source>
</reference>
<protein>
    <recommendedName>
        <fullName evidence="3">HPt domain-containing protein</fullName>
    </recommendedName>
</protein>
<feature type="domain" description="HPt" evidence="3">
    <location>
        <begin position="24"/>
        <end position="117"/>
    </location>
</feature>
<dbReference type="AlphaFoldDB" id="A0A1E7QAJ0"/>
<dbReference type="SUPFAM" id="SSF47226">
    <property type="entry name" value="Histidine-containing phosphotransfer domain, HPT domain"/>
    <property type="match status" value="1"/>
</dbReference>
<keyword evidence="1" id="KW-0902">Two-component regulatory system</keyword>
<accession>A0A1E7QAJ0</accession>